<organism evidence="2 3">
    <name type="scientific">Chroococcidiopsis cubana SAG 39.79</name>
    <dbReference type="NCBI Taxonomy" id="388085"/>
    <lineage>
        <taxon>Bacteria</taxon>
        <taxon>Bacillati</taxon>
        <taxon>Cyanobacteriota</taxon>
        <taxon>Cyanophyceae</taxon>
        <taxon>Chroococcidiopsidales</taxon>
        <taxon>Chroococcidiopsidaceae</taxon>
        <taxon>Chroococcidiopsis</taxon>
    </lineage>
</organism>
<proteinExistence type="predicted"/>
<feature type="compositionally biased region" description="Polar residues" evidence="1">
    <location>
        <begin position="1"/>
        <end position="12"/>
    </location>
</feature>
<evidence type="ECO:0000256" key="1">
    <source>
        <dbReference type="SAM" id="MobiDB-lite"/>
    </source>
</evidence>
<dbReference type="EMBL" id="RSCK01000014">
    <property type="protein sequence ID" value="RUT12463.1"/>
    <property type="molecule type" value="Genomic_DNA"/>
</dbReference>
<dbReference type="Proteomes" id="UP000282574">
    <property type="component" value="Unassembled WGS sequence"/>
</dbReference>
<evidence type="ECO:0000313" key="3">
    <source>
        <dbReference type="Proteomes" id="UP000282574"/>
    </source>
</evidence>
<accession>A0AB37UM79</accession>
<gene>
    <name evidence="2" type="ORF">DSM107010_22640</name>
</gene>
<feature type="region of interest" description="Disordered" evidence="1">
    <location>
        <begin position="1"/>
        <end position="20"/>
    </location>
</feature>
<dbReference type="AlphaFoldDB" id="A0AB37UM79"/>
<protein>
    <submittedName>
        <fullName evidence="2">Uncharacterized protein</fullName>
    </submittedName>
</protein>
<dbReference type="RefSeq" id="WP_106167191.1">
    <property type="nucleotide sequence ID" value="NZ_JAVKZF010000003.1"/>
</dbReference>
<name>A0AB37UM79_9CYAN</name>
<comment type="caution">
    <text evidence="2">The sequence shown here is derived from an EMBL/GenBank/DDBJ whole genome shotgun (WGS) entry which is preliminary data.</text>
</comment>
<sequence length="84" mass="9411">MLSSLERSQTVEQSERDDSARQAEIVINKKKEIEAKLTKINQCLLNFRTDPIENINQLTSLLGELLGASCKLYSFLDNGGLRAV</sequence>
<evidence type="ECO:0000313" key="2">
    <source>
        <dbReference type="EMBL" id="RUT12463.1"/>
    </source>
</evidence>
<keyword evidence="3" id="KW-1185">Reference proteome</keyword>
<reference evidence="2 3" key="1">
    <citation type="journal article" date="2019" name="Genome Biol. Evol.">
        <title>Day and night: Metabolic profiles and evolutionary relationships of six axenic non-marine cyanobacteria.</title>
        <authorList>
            <person name="Will S.E."/>
            <person name="Henke P."/>
            <person name="Boedeker C."/>
            <person name="Huang S."/>
            <person name="Brinkmann H."/>
            <person name="Rohde M."/>
            <person name="Jarek M."/>
            <person name="Friedl T."/>
            <person name="Seufert S."/>
            <person name="Schumacher M."/>
            <person name="Overmann J."/>
            <person name="Neumann-Schaal M."/>
            <person name="Petersen J."/>
        </authorList>
    </citation>
    <scope>NUCLEOTIDE SEQUENCE [LARGE SCALE GENOMIC DNA]</scope>
    <source>
        <strain evidence="2 3">SAG 39.79</strain>
    </source>
</reference>